<dbReference type="PANTHER" id="PTHR45527:SF14">
    <property type="entry name" value="PLIPASTATIN SYNTHASE SUBUNIT B"/>
    <property type="match status" value="1"/>
</dbReference>
<dbReference type="InterPro" id="IPR020459">
    <property type="entry name" value="AMP-binding"/>
</dbReference>
<feature type="domain" description="AMP-dependent synthetase/ligase" evidence="1">
    <location>
        <begin position="33"/>
        <end position="177"/>
    </location>
</feature>
<dbReference type="PANTHER" id="PTHR45527">
    <property type="entry name" value="NONRIBOSOMAL PEPTIDE SYNTHETASE"/>
    <property type="match status" value="1"/>
</dbReference>
<protein>
    <submittedName>
        <fullName evidence="2">Non-ribosomal peptide synthetase</fullName>
    </submittedName>
</protein>
<dbReference type="EMBL" id="QYCN01000121">
    <property type="protein sequence ID" value="RIY04342.1"/>
    <property type="molecule type" value="Genomic_DNA"/>
</dbReference>
<gene>
    <name evidence="2" type="ORF">D0T11_21785</name>
</gene>
<evidence type="ECO:0000313" key="3">
    <source>
        <dbReference type="Proteomes" id="UP000284250"/>
    </source>
</evidence>
<dbReference type="GO" id="GO:0044550">
    <property type="term" value="P:secondary metabolite biosynthetic process"/>
    <property type="evidence" value="ECO:0007669"/>
    <property type="project" value="TreeGrafter"/>
</dbReference>
<dbReference type="GO" id="GO:0005829">
    <property type="term" value="C:cytosol"/>
    <property type="evidence" value="ECO:0007669"/>
    <property type="project" value="TreeGrafter"/>
</dbReference>
<accession>A0A418QGS6</accession>
<dbReference type="FunFam" id="3.40.50.980:FF:000001">
    <property type="entry name" value="Non-ribosomal peptide synthetase"/>
    <property type="match status" value="1"/>
</dbReference>
<organism evidence="2 3">
    <name type="scientific">Hymenobacter rubripertinctus</name>
    <dbReference type="NCBI Taxonomy" id="2029981"/>
    <lineage>
        <taxon>Bacteria</taxon>
        <taxon>Pseudomonadati</taxon>
        <taxon>Bacteroidota</taxon>
        <taxon>Cytophagia</taxon>
        <taxon>Cytophagales</taxon>
        <taxon>Hymenobacteraceae</taxon>
        <taxon>Hymenobacter</taxon>
    </lineage>
</organism>
<evidence type="ECO:0000259" key="1">
    <source>
        <dbReference type="Pfam" id="PF00501"/>
    </source>
</evidence>
<feature type="non-terminal residue" evidence="2">
    <location>
        <position position="178"/>
    </location>
</feature>
<dbReference type="InterPro" id="IPR000873">
    <property type="entry name" value="AMP-dep_synth/lig_dom"/>
</dbReference>
<evidence type="ECO:0000313" key="2">
    <source>
        <dbReference type="EMBL" id="RIY04342.1"/>
    </source>
</evidence>
<dbReference type="PROSITE" id="PS00455">
    <property type="entry name" value="AMP_BINDING"/>
    <property type="match status" value="1"/>
</dbReference>
<name>A0A418QGS6_9BACT</name>
<dbReference type="Proteomes" id="UP000284250">
    <property type="component" value="Unassembled WGS sequence"/>
</dbReference>
<dbReference type="InterPro" id="IPR020845">
    <property type="entry name" value="AMP-binding_CS"/>
</dbReference>
<reference evidence="2 3" key="1">
    <citation type="submission" date="2019-01" db="EMBL/GenBank/DDBJ databases">
        <title>Hymenobacter humicola sp. nov., isolated from soils in Antarctica.</title>
        <authorList>
            <person name="Sedlacek I."/>
            <person name="Holochova P."/>
            <person name="Kralova S."/>
            <person name="Pantucek R."/>
            <person name="Stankova E."/>
            <person name="Vrbovska V."/>
            <person name="Kristofova L."/>
            <person name="Svec P."/>
            <person name="Busse H.-J."/>
        </authorList>
    </citation>
    <scope>NUCLEOTIDE SEQUENCE [LARGE SCALE GENOMIC DNA]</scope>
    <source>
        <strain evidence="2 3">CCM 8852</strain>
    </source>
</reference>
<dbReference type="GO" id="GO:0031177">
    <property type="term" value="F:phosphopantetheine binding"/>
    <property type="evidence" value="ECO:0007669"/>
    <property type="project" value="TreeGrafter"/>
</dbReference>
<dbReference type="Gene3D" id="3.40.50.12780">
    <property type="entry name" value="N-terminal domain of ligase-like"/>
    <property type="match status" value="1"/>
</dbReference>
<dbReference type="GO" id="GO:0043041">
    <property type="term" value="P:amino acid activation for nonribosomal peptide biosynthetic process"/>
    <property type="evidence" value="ECO:0007669"/>
    <property type="project" value="TreeGrafter"/>
</dbReference>
<dbReference type="Pfam" id="PF00501">
    <property type="entry name" value="AMP-binding"/>
    <property type="match status" value="1"/>
</dbReference>
<sequence length="178" mass="19505">MEYLSESERAQQLEVFNATAAPYDQTQTLVSLFEAQVRERPDQVALLFAEERLSYGQLNARANALAHYLRTEYQVGPGVLVALRLARGPQLLVSLLGVLKAGGAYVPLDPDYPAQRLAYILADSQARLVLDEAALTVFDEQAGQYSEQNPVLVNHATDLAYVIYTSGSTGNPKGCMLQ</sequence>
<dbReference type="AlphaFoldDB" id="A0A418QGS6"/>
<proteinExistence type="predicted"/>
<keyword evidence="3" id="KW-1185">Reference proteome</keyword>
<comment type="caution">
    <text evidence="2">The sequence shown here is derived from an EMBL/GenBank/DDBJ whole genome shotgun (WGS) entry which is preliminary data.</text>
</comment>
<dbReference type="InterPro" id="IPR042099">
    <property type="entry name" value="ANL_N_sf"/>
</dbReference>
<dbReference type="PRINTS" id="PR00154">
    <property type="entry name" value="AMPBINDING"/>
</dbReference>
<dbReference type="SUPFAM" id="SSF56801">
    <property type="entry name" value="Acetyl-CoA synthetase-like"/>
    <property type="match status" value="1"/>
</dbReference>